<gene>
    <name evidence="1" type="ORF">A0O34_17425</name>
</gene>
<protein>
    <submittedName>
        <fullName evidence="1">Uncharacterized protein</fullName>
    </submittedName>
</protein>
<reference evidence="1 2" key="1">
    <citation type="submission" date="2016-04" db="EMBL/GenBank/DDBJ databases">
        <title>Complete Genome Sequence of Chryseobacterium sp. IHBB 10212.</title>
        <authorList>
            <person name="Pal M."/>
            <person name="Swarnkar M.K."/>
            <person name="Kaushal K."/>
            <person name="Chhibber S."/>
            <person name="Singh A.K."/>
            <person name="Gulati A."/>
        </authorList>
    </citation>
    <scope>NUCLEOTIDE SEQUENCE [LARGE SCALE GENOMIC DNA]</scope>
    <source>
        <strain evidence="1 2">IHBB 10212</strain>
    </source>
</reference>
<dbReference type="AlphaFoldDB" id="A0A172XYU3"/>
<dbReference type="Proteomes" id="UP000077824">
    <property type="component" value="Chromosome"/>
</dbReference>
<evidence type="ECO:0000313" key="2">
    <source>
        <dbReference type="Proteomes" id="UP000077824"/>
    </source>
</evidence>
<dbReference type="RefSeq" id="WP_066757458.1">
    <property type="nucleotide sequence ID" value="NZ_CP015199.1"/>
</dbReference>
<proteinExistence type="predicted"/>
<organism evidence="1 2">
    <name type="scientific">Chryseobacterium glaciei</name>
    <dbReference type="NCBI Taxonomy" id="1685010"/>
    <lineage>
        <taxon>Bacteria</taxon>
        <taxon>Pseudomonadati</taxon>
        <taxon>Bacteroidota</taxon>
        <taxon>Flavobacteriia</taxon>
        <taxon>Flavobacteriales</taxon>
        <taxon>Weeksellaceae</taxon>
        <taxon>Chryseobacterium group</taxon>
        <taxon>Chryseobacterium</taxon>
    </lineage>
</organism>
<evidence type="ECO:0000313" key="1">
    <source>
        <dbReference type="EMBL" id="ANF52187.1"/>
    </source>
</evidence>
<name>A0A172XYU3_9FLAO</name>
<dbReference type="KEGG" id="chh:A0O34_17425"/>
<dbReference type="STRING" id="1685010.A0O34_17425"/>
<sequence length="326" mass="37203">MNNFRKALVPLAFFPFKNIVSAQKRDSIPQKVVAFVTDKFPQARDLNIEYTQVTPYNYSSAFQGADLPDNKVKNFSQINANANIYFIKNRKWMLSTALNYRYTSVETENPSSLFSNENSNKADFHYHSEALNFTYFSKLFNKIAIYSATASVDGSDQHFERIRGMVTGNIVLKANAKTKMTVGLAVMIDPSTQVPVIPIFTYEHKFDNGWVADIILPQKLLLRKDVFSNGRISLGSEISNTSFYLYQANKTYEFRQLAINSGVIYEHNLGSNFIGTFKTGIRAVPNARIFDKEESFKDYIFEAKPKPSFYFNVGVSYNPFGKPRKK</sequence>
<dbReference type="EMBL" id="CP015199">
    <property type="protein sequence ID" value="ANF52187.1"/>
    <property type="molecule type" value="Genomic_DNA"/>
</dbReference>
<dbReference type="OrthoDB" id="1027207at2"/>
<accession>A0A172XYU3</accession>
<keyword evidence="2" id="KW-1185">Reference proteome</keyword>